<organism evidence="4">
    <name type="scientific">Candidatus Atribacter allofermentans</name>
    <dbReference type="NCBI Taxonomy" id="1852833"/>
    <lineage>
        <taxon>Bacteria</taxon>
        <taxon>Pseudomonadati</taxon>
        <taxon>Atribacterota</taxon>
        <taxon>Atribacteria</taxon>
        <taxon>Atribacterales</taxon>
        <taxon>Atribacteraceae</taxon>
        <taxon>Atribacter</taxon>
    </lineage>
</organism>
<dbReference type="AlphaFoldDB" id="A0A1V5SVH2"/>
<dbReference type="PANTHER" id="PTHR43578">
    <property type="entry name" value="NADH-QUINONE OXIDOREDUCTASE SUBUNIT F"/>
    <property type="match status" value="1"/>
</dbReference>
<dbReference type="Proteomes" id="UP000485569">
    <property type="component" value="Unassembled WGS sequence"/>
</dbReference>
<keyword evidence="3" id="KW-0411">Iron-sulfur</keyword>
<dbReference type="GO" id="GO:0046872">
    <property type="term" value="F:metal ion binding"/>
    <property type="evidence" value="ECO:0007669"/>
    <property type="project" value="UniProtKB-KW"/>
</dbReference>
<evidence type="ECO:0000256" key="1">
    <source>
        <dbReference type="ARBA" id="ARBA00022723"/>
    </source>
</evidence>
<protein>
    <submittedName>
        <fullName evidence="4">NADP-reducing hydrogenase subunit HndB</fullName>
        <ecNumber evidence="4">1.12.1.3</ecNumber>
    </submittedName>
</protein>
<proteinExistence type="predicted"/>
<dbReference type="CDD" id="cd02980">
    <property type="entry name" value="TRX_Fd_family"/>
    <property type="match status" value="1"/>
</dbReference>
<dbReference type="EMBL" id="MWBQ01000084">
    <property type="protein sequence ID" value="OQA57982.1"/>
    <property type="molecule type" value="Genomic_DNA"/>
</dbReference>
<dbReference type="Gene3D" id="3.40.30.10">
    <property type="entry name" value="Glutaredoxin"/>
    <property type="match status" value="1"/>
</dbReference>
<evidence type="ECO:0000256" key="2">
    <source>
        <dbReference type="ARBA" id="ARBA00023004"/>
    </source>
</evidence>
<keyword evidence="2" id="KW-0408">Iron</keyword>
<name>A0A1V5SVH2_9BACT</name>
<dbReference type="EC" id="1.12.1.3" evidence="4"/>
<dbReference type="GO" id="GO:0050583">
    <property type="term" value="F:hydrogen dehydrogenase (NADP+) activity"/>
    <property type="evidence" value="ECO:0007669"/>
    <property type="project" value="UniProtKB-EC"/>
</dbReference>
<dbReference type="InterPro" id="IPR036249">
    <property type="entry name" value="Thioredoxin-like_sf"/>
</dbReference>
<gene>
    <name evidence="4" type="primary">hndB</name>
    <name evidence="4" type="ORF">BWY41_01159</name>
</gene>
<dbReference type="Pfam" id="PF01257">
    <property type="entry name" value="2Fe-2S_thioredx"/>
    <property type="match status" value="1"/>
</dbReference>
<keyword evidence="1" id="KW-0479">Metal-binding</keyword>
<evidence type="ECO:0000313" key="4">
    <source>
        <dbReference type="EMBL" id="OQA57982.1"/>
    </source>
</evidence>
<comment type="caution">
    <text evidence="4">The sequence shown here is derived from an EMBL/GenBank/DDBJ whole genome shotgun (WGS) entry which is preliminary data.</text>
</comment>
<dbReference type="GO" id="GO:0051536">
    <property type="term" value="F:iron-sulfur cluster binding"/>
    <property type="evidence" value="ECO:0007669"/>
    <property type="project" value="UniProtKB-KW"/>
</dbReference>
<dbReference type="SUPFAM" id="SSF52833">
    <property type="entry name" value="Thioredoxin-like"/>
    <property type="match status" value="1"/>
</dbReference>
<dbReference type="PANTHER" id="PTHR43578:SF3">
    <property type="entry name" value="NADH-QUINONE OXIDOREDUCTASE SUBUNIT F"/>
    <property type="match status" value="1"/>
</dbReference>
<evidence type="ECO:0000256" key="3">
    <source>
        <dbReference type="ARBA" id="ARBA00023014"/>
    </source>
</evidence>
<keyword evidence="4" id="KW-0560">Oxidoreductase</keyword>
<sequence length="122" mass="13381">MKITSIEDLKRIKEEAQKNTLLREGSADIKIVVCMGTCGIAAGARQVMSSLLDEISKRNLKNVIVTQAGCIGLCDREPLISIEKSGEKVFYGDLSPDKARQIISSHVVNGQIVGEWVVHTER</sequence>
<accession>A0A1V5SVH2</accession>
<reference evidence="4" key="1">
    <citation type="submission" date="2017-02" db="EMBL/GenBank/DDBJ databases">
        <title>Delving into the versatile metabolic prowess of the omnipresent phylum Bacteroidetes.</title>
        <authorList>
            <person name="Nobu M.K."/>
            <person name="Mei R."/>
            <person name="Narihiro T."/>
            <person name="Kuroda K."/>
            <person name="Liu W.-T."/>
        </authorList>
    </citation>
    <scope>NUCLEOTIDE SEQUENCE</scope>
    <source>
        <strain evidence="4">ADurb.Bin276</strain>
    </source>
</reference>